<evidence type="ECO:0008006" key="3">
    <source>
        <dbReference type="Google" id="ProtNLM"/>
    </source>
</evidence>
<proteinExistence type="predicted"/>
<reference evidence="1" key="1">
    <citation type="submission" date="2020-10" db="EMBL/GenBank/DDBJ databases">
        <title>Connecting structure to function with the recovery of over 1000 high-quality activated sludge metagenome-assembled genomes encoding full-length rRNA genes using long-read sequencing.</title>
        <authorList>
            <person name="Singleton C.M."/>
            <person name="Petriglieri F."/>
            <person name="Kristensen J.M."/>
            <person name="Kirkegaard R.H."/>
            <person name="Michaelsen T.Y."/>
            <person name="Andersen M.H."/>
            <person name="Karst S.M."/>
            <person name="Dueholm M.S."/>
            <person name="Nielsen P.H."/>
            <person name="Albertsen M."/>
        </authorList>
    </citation>
    <scope>NUCLEOTIDE SEQUENCE</scope>
    <source>
        <strain evidence="1">OdNE_18-Q3-R46-58_BAT3C.305</strain>
    </source>
</reference>
<protein>
    <recommendedName>
        <fullName evidence="3">4Fe-4S ferredoxin-type domain-containing protein</fullName>
    </recommendedName>
</protein>
<name>A0A9D7LQY3_9RHOO</name>
<evidence type="ECO:0000313" key="2">
    <source>
        <dbReference type="Proteomes" id="UP000808146"/>
    </source>
</evidence>
<accession>A0A9D7LQY3</accession>
<dbReference type="Proteomes" id="UP000808146">
    <property type="component" value="Unassembled WGS sequence"/>
</dbReference>
<evidence type="ECO:0000313" key="1">
    <source>
        <dbReference type="EMBL" id="MBK8889528.1"/>
    </source>
</evidence>
<dbReference type="AlphaFoldDB" id="A0A9D7LQY3"/>
<dbReference type="EMBL" id="JADKBR010000001">
    <property type="protein sequence ID" value="MBK8889528.1"/>
    <property type="molecule type" value="Genomic_DNA"/>
</dbReference>
<gene>
    <name evidence="1" type="ORF">IPN75_03600</name>
</gene>
<sequence length="239" mass="25910">MSERSPLPDGPLAAAGLNRQHVFDLAALPAEITATLGATAGFRQLILLGHGGKRLWECVQAAGGAGGDPIDDYCARVVADWFAAELPGRRYRIVYPGSVPVPLQQLGTLAGWHQPTPFMVGIDPHWGTWYAYRAVVLADTGFCPSEAVDRAHEEVPLGGSNPCANCLEKPCISVCPAGAMASSGFVLERCVDYRKTGQSQCKHTCLARITCPVGSEHRYGDEQMRHAYSHSLRMIERHR</sequence>
<organism evidence="1 2">
    <name type="scientific">Candidatus Dechloromonas phosphorivorans</name>
    <dbReference type="NCBI Taxonomy" id="2899244"/>
    <lineage>
        <taxon>Bacteria</taxon>
        <taxon>Pseudomonadati</taxon>
        <taxon>Pseudomonadota</taxon>
        <taxon>Betaproteobacteria</taxon>
        <taxon>Rhodocyclales</taxon>
        <taxon>Azonexaceae</taxon>
        <taxon>Dechloromonas</taxon>
    </lineage>
</organism>
<comment type="caution">
    <text evidence="1">The sequence shown here is derived from an EMBL/GenBank/DDBJ whole genome shotgun (WGS) entry which is preliminary data.</text>
</comment>